<dbReference type="FunCoup" id="A0A3M0C2T3">
    <property type="interactions" value="44"/>
</dbReference>
<name>A0A3M0C2T3_9PROT</name>
<dbReference type="EMBL" id="REFR01000016">
    <property type="protein sequence ID" value="RMB01479.1"/>
    <property type="molecule type" value="Genomic_DNA"/>
</dbReference>
<dbReference type="HAMAP" id="MF_00649">
    <property type="entry name" value="DNA_gyrase_inhibitor_YacG"/>
    <property type="match status" value="1"/>
</dbReference>
<dbReference type="SUPFAM" id="SSF57716">
    <property type="entry name" value="Glucocorticoid receptor-like (DNA-binding domain)"/>
    <property type="match status" value="1"/>
</dbReference>
<dbReference type="InParanoid" id="A0A3M0C2T3"/>
<protein>
    <recommendedName>
        <fullName evidence="3">DNA gyrase inhibitor YacG</fullName>
    </recommendedName>
</protein>
<dbReference type="AlphaFoldDB" id="A0A3M0C2T3"/>
<comment type="caution">
    <text evidence="5">The sequence shown here is derived from an EMBL/GenBank/DDBJ whole genome shotgun (WGS) entry which is preliminary data.</text>
</comment>
<feature type="binding site" evidence="3">
    <location>
        <position position="34"/>
    </location>
    <ligand>
        <name>Zn(2+)</name>
        <dbReference type="ChEBI" id="CHEBI:29105"/>
    </ligand>
</feature>
<comment type="similarity">
    <text evidence="3">Belongs to the DNA gyrase inhibitor YacG family.</text>
</comment>
<dbReference type="Pfam" id="PF03884">
    <property type="entry name" value="YacG"/>
    <property type="match status" value="1"/>
</dbReference>
<comment type="function">
    <text evidence="3">Inhibits all the catalytic activities of DNA gyrase by preventing its interaction with DNA. Acts by binding directly to the C-terminal domain of GyrB, which probably disrupts DNA binding by the gyrase.</text>
</comment>
<dbReference type="GO" id="GO:0006355">
    <property type="term" value="P:regulation of DNA-templated transcription"/>
    <property type="evidence" value="ECO:0007669"/>
    <property type="project" value="InterPro"/>
</dbReference>
<sequence length="65" mass="7150">MTSRTPEKPAPAKPCPQCGKPATARYRPFCSKRCADIDLGRWLSEDYVLPGNTNARAPEDDDNGL</sequence>
<feature type="binding site" evidence="3">
    <location>
        <position position="30"/>
    </location>
    <ligand>
        <name>Zn(2+)</name>
        <dbReference type="ChEBI" id="CHEBI:29105"/>
    </ligand>
</feature>
<dbReference type="PANTHER" id="PTHR36150">
    <property type="entry name" value="DNA GYRASE INHIBITOR YACG"/>
    <property type="match status" value="1"/>
</dbReference>
<proteinExistence type="inferred from homology"/>
<dbReference type="PANTHER" id="PTHR36150:SF1">
    <property type="entry name" value="DNA GYRASE INHIBITOR YACG"/>
    <property type="match status" value="1"/>
</dbReference>
<dbReference type="InterPro" id="IPR005584">
    <property type="entry name" value="DNA_gyrase_inhibitor_YacG"/>
</dbReference>
<keyword evidence="6" id="KW-1185">Reference proteome</keyword>
<evidence type="ECO:0000256" key="4">
    <source>
        <dbReference type="SAM" id="MobiDB-lite"/>
    </source>
</evidence>
<feature type="binding site" evidence="3">
    <location>
        <position position="18"/>
    </location>
    <ligand>
        <name>Zn(2+)</name>
        <dbReference type="ChEBI" id="CHEBI:29105"/>
    </ligand>
</feature>
<comment type="subunit">
    <text evidence="3">Interacts with GyrB.</text>
</comment>
<dbReference type="OrthoDB" id="9809663at2"/>
<feature type="region of interest" description="Disordered" evidence="4">
    <location>
        <begin position="1"/>
        <end position="24"/>
    </location>
</feature>
<evidence type="ECO:0000256" key="3">
    <source>
        <dbReference type="HAMAP-Rule" id="MF_00649"/>
    </source>
</evidence>
<organism evidence="5 6">
    <name type="scientific">Eilatimonas milleporae</name>
    <dbReference type="NCBI Taxonomy" id="911205"/>
    <lineage>
        <taxon>Bacteria</taxon>
        <taxon>Pseudomonadati</taxon>
        <taxon>Pseudomonadota</taxon>
        <taxon>Alphaproteobacteria</taxon>
        <taxon>Kordiimonadales</taxon>
        <taxon>Kordiimonadaceae</taxon>
        <taxon>Eilatimonas</taxon>
    </lineage>
</organism>
<accession>A0A3M0C2T3</accession>
<dbReference type="Proteomes" id="UP000271227">
    <property type="component" value="Unassembled WGS sequence"/>
</dbReference>
<keyword evidence="2 3" id="KW-0862">Zinc</keyword>
<dbReference type="Gene3D" id="3.30.50.10">
    <property type="entry name" value="Erythroid Transcription Factor GATA-1, subunit A"/>
    <property type="match status" value="1"/>
</dbReference>
<evidence type="ECO:0000256" key="1">
    <source>
        <dbReference type="ARBA" id="ARBA00022723"/>
    </source>
</evidence>
<evidence type="ECO:0000313" key="5">
    <source>
        <dbReference type="EMBL" id="RMB01479.1"/>
    </source>
</evidence>
<gene>
    <name evidence="3" type="primary">yacG</name>
    <name evidence="5" type="ORF">BXY39_3664</name>
</gene>
<dbReference type="RefSeq" id="WP_121940298.1">
    <property type="nucleotide sequence ID" value="NZ_REFR01000016.1"/>
</dbReference>
<reference evidence="5 6" key="1">
    <citation type="submission" date="2018-10" db="EMBL/GenBank/DDBJ databases">
        <title>Genomic Encyclopedia of Archaeal and Bacterial Type Strains, Phase II (KMG-II): from individual species to whole genera.</title>
        <authorList>
            <person name="Goeker M."/>
        </authorList>
    </citation>
    <scope>NUCLEOTIDE SEQUENCE [LARGE SCALE GENOMIC DNA]</scope>
    <source>
        <strain evidence="5 6">DSM 25217</strain>
    </source>
</reference>
<keyword evidence="1 3" id="KW-0479">Metal-binding</keyword>
<dbReference type="GO" id="GO:0008270">
    <property type="term" value="F:zinc ion binding"/>
    <property type="evidence" value="ECO:0007669"/>
    <property type="project" value="UniProtKB-UniRule"/>
</dbReference>
<comment type="cofactor">
    <cofactor evidence="3">
        <name>Zn(2+)</name>
        <dbReference type="ChEBI" id="CHEBI:29105"/>
    </cofactor>
    <text evidence="3">Binds 1 zinc ion.</text>
</comment>
<evidence type="ECO:0000256" key="2">
    <source>
        <dbReference type="ARBA" id="ARBA00022833"/>
    </source>
</evidence>
<dbReference type="GO" id="GO:0008657">
    <property type="term" value="F:DNA topoisomerase type II (double strand cut, ATP-hydrolyzing) inhibitor activity"/>
    <property type="evidence" value="ECO:0007669"/>
    <property type="project" value="UniProtKB-UniRule"/>
</dbReference>
<feature type="binding site" evidence="3">
    <location>
        <position position="15"/>
    </location>
    <ligand>
        <name>Zn(2+)</name>
        <dbReference type="ChEBI" id="CHEBI:29105"/>
    </ligand>
</feature>
<evidence type="ECO:0000313" key="6">
    <source>
        <dbReference type="Proteomes" id="UP000271227"/>
    </source>
</evidence>
<dbReference type="InterPro" id="IPR013088">
    <property type="entry name" value="Znf_NHR/GATA"/>
</dbReference>